<dbReference type="InterPro" id="IPR050491">
    <property type="entry name" value="AmpC-like"/>
</dbReference>
<accession>A0A7X9S1N6</accession>
<keyword evidence="4" id="KW-1185">Reference proteome</keyword>
<keyword evidence="1" id="KW-0732">Signal</keyword>
<dbReference type="SUPFAM" id="SSF56601">
    <property type="entry name" value="beta-lactamase/transpeptidase-like"/>
    <property type="match status" value="1"/>
</dbReference>
<reference evidence="3 4" key="1">
    <citation type="submission" date="2020-04" db="EMBL/GenBank/DDBJ databases">
        <title>Flammeovirga sp. SR4, a novel species isolated from seawater.</title>
        <authorList>
            <person name="Wang X."/>
        </authorList>
    </citation>
    <scope>NUCLEOTIDE SEQUENCE [LARGE SCALE GENOMIC DNA]</scope>
    <source>
        <strain evidence="3 4">ATCC 23126</strain>
    </source>
</reference>
<dbReference type="PANTHER" id="PTHR46825:SF9">
    <property type="entry name" value="BETA-LACTAMASE-RELATED DOMAIN-CONTAINING PROTEIN"/>
    <property type="match status" value="1"/>
</dbReference>
<dbReference type="AlphaFoldDB" id="A0A7X9S1N6"/>
<sequence>MKRKTIFLVLMLVSQVGFSQTFNSIKTETKSVIDSIFNAKIEKKKAVGMSIAIVDNGKIVYSNGYGFSNREKGIKANDQSSYRIGSITKSFTALSLLKLQEEQKLSIADPIQKYIPELTITSDFDTDKY</sequence>
<dbReference type="EMBL" id="JABANE010000205">
    <property type="protein sequence ID" value="NME72765.1"/>
    <property type="molecule type" value="Genomic_DNA"/>
</dbReference>
<evidence type="ECO:0000259" key="2">
    <source>
        <dbReference type="Pfam" id="PF00144"/>
    </source>
</evidence>
<feature type="domain" description="Beta-lactamase-related" evidence="2">
    <location>
        <begin position="34"/>
        <end position="119"/>
    </location>
</feature>
<evidence type="ECO:0000256" key="1">
    <source>
        <dbReference type="SAM" id="SignalP"/>
    </source>
</evidence>
<gene>
    <name evidence="3" type="ORF">HHU12_32705</name>
</gene>
<proteinExistence type="predicted"/>
<evidence type="ECO:0000313" key="3">
    <source>
        <dbReference type="EMBL" id="NME72765.1"/>
    </source>
</evidence>
<dbReference type="InterPro" id="IPR012338">
    <property type="entry name" value="Beta-lactam/transpept-like"/>
</dbReference>
<dbReference type="Gene3D" id="3.40.710.10">
    <property type="entry name" value="DD-peptidase/beta-lactamase superfamily"/>
    <property type="match status" value="1"/>
</dbReference>
<comment type="caution">
    <text evidence="3">The sequence shown here is derived from an EMBL/GenBank/DDBJ whole genome shotgun (WGS) entry which is preliminary data.</text>
</comment>
<name>A0A7X9S1N6_9BACT</name>
<dbReference type="Pfam" id="PF00144">
    <property type="entry name" value="Beta-lactamase"/>
    <property type="match status" value="1"/>
</dbReference>
<dbReference type="InterPro" id="IPR001466">
    <property type="entry name" value="Beta-lactam-related"/>
</dbReference>
<dbReference type="RefSeq" id="WP_169660936.1">
    <property type="nucleotide sequence ID" value="NZ_JABANE010000205.1"/>
</dbReference>
<protein>
    <submittedName>
        <fullName evidence="3">Beta-lactamase family protein</fullName>
    </submittedName>
</protein>
<organism evidence="3 4">
    <name type="scientific">Flammeovirga aprica JL-4</name>
    <dbReference type="NCBI Taxonomy" id="694437"/>
    <lineage>
        <taxon>Bacteria</taxon>
        <taxon>Pseudomonadati</taxon>
        <taxon>Bacteroidota</taxon>
        <taxon>Cytophagia</taxon>
        <taxon>Cytophagales</taxon>
        <taxon>Flammeovirgaceae</taxon>
        <taxon>Flammeovirga</taxon>
    </lineage>
</organism>
<dbReference type="Proteomes" id="UP000576082">
    <property type="component" value="Unassembled WGS sequence"/>
</dbReference>
<feature type="chain" id="PRO_5030814172" evidence="1">
    <location>
        <begin position="20"/>
        <end position="129"/>
    </location>
</feature>
<feature type="signal peptide" evidence="1">
    <location>
        <begin position="1"/>
        <end position="19"/>
    </location>
</feature>
<evidence type="ECO:0000313" key="4">
    <source>
        <dbReference type="Proteomes" id="UP000576082"/>
    </source>
</evidence>
<dbReference type="PANTHER" id="PTHR46825">
    <property type="entry name" value="D-ALANYL-D-ALANINE-CARBOXYPEPTIDASE/ENDOPEPTIDASE AMPH"/>
    <property type="match status" value="1"/>
</dbReference>